<gene>
    <name evidence="1" type="ORF">FS935_20705</name>
</gene>
<dbReference type="EMBL" id="VOQF01000018">
    <property type="protein sequence ID" value="TXC85644.1"/>
    <property type="molecule type" value="Genomic_DNA"/>
</dbReference>
<dbReference type="Proteomes" id="UP000321363">
    <property type="component" value="Unassembled WGS sequence"/>
</dbReference>
<proteinExistence type="predicted"/>
<name>A0A5C6VLH5_9BACI</name>
<dbReference type="AlphaFoldDB" id="A0A5C6VLH5"/>
<sequence length="62" mass="7660">MIYFMFKEKERLELESILMNELEYTNEMIEKECQKEVGNRIKERALKERTKILMEILYKIAK</sequence>
<comment type="caution">
    <text evidence="1">The sequence shown here is derived from an EMBL/GenBank/DDBJ whole genome shotgun (WGS) entry which is preliminary data.</text>
</comment>
<dbReference type="OrthoDB" id="2888607at2"/>
<accession>A0A5C6VLH5</accession>
<dbReference type="RefSeq" id="WP_146950548.1">
    <property type="nucleotide sequence ID" value="NZ_VOQF01000018.1"/>
</dbReference>
<reference evidence="1 2" key="1">
    <citation type="journal article" date="2005" name="Int. J. Syst. Evol. Microbiol.">
        <title>Bacillus litoralis sp. nov., isolated from a tidal flat of the Yellow Sea in Korea.</title>
        <authorList>
            <person name="Yoon J.H."/>
            <person name="Oh T.K."/>
        </authorList>
    </citation>
    <scope>NUCLEOTIDE SEQUENCE [LARGE SCALE GENOMIC DNA]</scope>
    <source>
        <strain evidence="1 2">SW-211</strain>
    </source>
</reference>
<evidence type="ECO:0000313" key="2">
    <source>
        <dbReference type="Proteomes" id="UP000321363"/>
    </source>
</evidence>
<evidence type="ECO:0000313" key="1">
    <source>
        <dbReference type="EMBL" id="TXC85644.1"/>
    </source>
</evidence>
<organism evidence="1 2">
    <name type="scientific">Metabacillus litoralis</name>
    <dbReference type="NCBI Taxonomy" id="152268"/>
    <lineage>
        <taxon>Bacteria</taxon>
        <taxon>Bacillati</taxon>
        <taxon>Bacillota</taxon>
        <taxon>Bacilli</taxon>
        <taxon>Bacillales</taxon>
        <taxon>Bacillaceae</taxon>
        <taxon>Metabacillus</taxon>
    </lineage>
</organism>
<keyword evidence="2" id="KW-1185">Reference proteome</keyword>
<protein>
    <submittedName>
        <fullName evidence="1">Uncharacterized protein</fullName>
    </submittedName>
</protein>